<feature type="compositionally biased region" description="Basic residues" evidence="1">
    <location>
        <begin position="1"/>
        <end position="12"/>
    </location>
</feature>
<dbReference type="EMBL" id="SRLO01000044">
    <property type="protein sequence ID" value="TNN81783.1"/>
    <property type="molecule type" value="Genomic_DNA"/>
</dbReference>
<evidence type="ECO:0000256" key="1">
    <source>
        <dbReference type="SAM" id="MobiDB-lite"/>
    </source>
</evidence>
<keyword evidence="3" id="KW-1185">Reference proteome</keyword>
<dbReference type="AlphaFoldDB" id="A0A4Z2IWZ1"/>
<proteinExistence type="predicted"/>
<name>A0A4Z2IWZ1_9TELE</name>
<comment type="caution">
    <text evidence="2">The sequence shown here is derived from an EMBL/GenBank/DDBJ whole genome shotgun (WGS) entry which is preliminary data.</text>
</comment>
<dbReference type="Proteomes" id="UP000314294">
    <property type="component" value="Unassembled WGS sequence"/>
</dbReference>
<sequence>MEKHKQSGRKNIHSGTASCQLSDVGPQDVASEIIRRVVLYTRGNLAVQRLAAGEGLCRPKLERPLRLAKMEGTDHNGGAAIIKSAKAPQSCFNCVLWSCRPSSPDCRHN</sequence>
<feature type="region of interest" description="Disordered" evidence="1">
    <location>
        <begin position="1"/>
        <end position="25"/>
    </location>
</feature>
<evidence type="ECO:0000313" key="3">
    <source>
        <dbReference type="Proteomes" id="UP000314294"/>
    </source>
</evidence>
<reference evidence="2 3" key="1">
    <citation type="submission" date="2019-03" db="EMBL/GenBank/DDBJ databases">
        <title>First draft genome of Liparis tanakae, snailfish: a comprehensive survey of snailfish specific genes.</title>
        <authorList>
            <person name="Kim W."/>
            <person name="Song I."/>
            <person name="Jeong J.-H."/>
            <person name="Kim D."/>
            <person name="Kim S."/>
            <person name="Ryu S."/>
            <person name="Song J.Y."/>
            <person name="Lee S.K."/>
        </authorList>
    </citation>
    <scope>NUCLEOTIDE SEQUENCE [LARGE SCALE GENOMIC DNA]</scope>
    <source>
        <tissue evidence="2">Muscle</tissue>
    </source>
</reference>
<protein>
    <submittedName>
        <fullName evidence="2">Uncharacterized protein</fullName>
    </submittedName>
</protein>
<accession>A0A4Z2IWZ1</accession>
<gene>
    <name evidence="2" type="ORF">EYF80_007912</name>
</gene>
<organism evidence="2 3">
    <name type="scientific">Liparis tanakae</name>
    <name type="common">Tanaka's snailfish</name>
    <dbReference type="NCBI Taxonomy" id="230148"/>
    <lineage>
        <taxon>Eukaryota</taxon>
        <taxon>Metazoa</taxon>
        <taxon>Chordata</taxon>
        <taxon>Craniata</taxon>
        <taxon>Vertebrata</taxon>
        <taxon>Euteleostomi</taxon>
        <taxon>Actinopterygii</taxon>
        <taxon>Neopterygii</taxon>
        <taxon>Teleostei</taxon>
        <taxon>Neoteleostei</taxon>
        <taxon>Acanthomorphata</taxon>
        <taxon>Eupercaria</taxon>
        <taxon>Perciformes</taxon>
        <taxon>Cottioidei</taxon>
        <taxon>Cottales</taxon>
        <taxon>Liparidae</taxon>
        <taxon>Liparis</taxon>
    </lineage>
</organism>
<evidence type="ECO:0000313" key="2">
    <source>
        <dbReference type="EMBL" id="TNN81783.1"/>
    </source>
</evidence>